<organism evidence="3 4">
    <name type="scientific">Acidocella aromatica</name>
    <dbReference type="NCBI Taxonomy" id="1303579"/>
    <lineage>
        <taxon>Bacteria</taxon>
        <taxon>Pseudomonadati</taxon>
        <taxon>Pseudomonadota</taxon>
        <taxon>Alphaproteobacteria</taxon>
        <taxon>Acetobacterales</taxon>
        <taxon>Acidocellaceae</taxon>
        <taxon>Acidocella</taxon>
    </lineage>
</organism>
<evidence type="ECO:0000259" key="2">
    <source>
        <dbReference type="Pfam" id="PF13649"/>
    </source>
</evidence>
<evidence type="ECO:0000313" key="4">
    <source>
        <dbReference type="Proteomes" id="UP000553706"/>
    </source>
</evidence>
<accession>A0A840VJN8</accession>
<dbReference type="InterPro" id="IPR041698">
    <property type="entry name" value="Methyltransf_25"/>
</dbReference>
<evidence type="ECO:0000256" key="1">
    <source>
        <dbReference type="ARBA" id="ARBA00022679"/>
    </source>
</evidence>
<dbReference type="InterPro" id="IPR029063">
    <property type="entry name" value="SAM-dependent_MTases_sf"/>
</dbReference>
<keyword evidence="4" id="KW-1185">Reference proteome</keyword>
<comment type="caution">
    <text evidence="3">The sequence shown here is derived from an EMBL/GenBank/DDBJ whole genome shotgun (WGS) entry which is preliminary data.</text>
</comment>
<dbReference type="PANTHER" id="PTHR43861:SF3">
    <property type="entry name" value="PUTATIVE (AFU_ORTHOLOGUE AFUA_2G14390)-RELATED"/>
    <property type="match status" value="1"/>
</dbReference>
<dbReference type="CDD" id="cd02440">
    <property type="entry name" value="AdoMet_MTases"/>
    <property type="match status" value="1"/>
</dbReference>
<keyword evidence="3" id="KW-0489">Methyltransferase</keyword>
<dbReference type="GO" id="GO:0008168">
    <property type="term" value="F:methyltransferase activity"/>
    <property type="evidence" value="ECO:0007669"/>
    <property type="project" value="UniProtKB-KW"/>
</dbReference>
<dbReference type="SUPFAM" id="SSF53335">
    <property type="entry name" value="S-adenosyl-L-methionine-dependent methyltransferases"/>
    <property type="match status" value="1"/>
</dbReference>
<protein>
    <submittedName>
        <fullName evidence="3">Protein-L-isoaspartate O-methyltransferase</fullName>
    </submittedName>
</protein>
<dbReference type="GO" id="GO:0032259">
    <property type="term" value="P:methylation"/>
    <property type="evidence" value="ECO:0007669"/>
    <property type="project" value="UniProtKB-KW"/>
</dbReference>
<name>A0A840VJN8_9PROT</name>
<dbReference type="Pfam" id="PF13649">
    <property type="entry name" value="Methyltransf_25"/>
    <property type="match status" value="1"/>
</dbReference>
<feature type="domain" description="Methyltransferase" evidence="2">
    <location>
        <begin position="43"/>
        <end position="136"/>
    </location>
</feature>
<keyword evidence="1 3" id="KW-0808">Transferase</keyword>
<reference evidence="3 4" key="1">
    <citation type="submission" date="2020-08" db="EMBL/GenBank/DDBJ databases">
        <title>Genomic Encyclopedia of Type Strains, Phase IV (KMG-IV): sequencing the most valuable type-strain genomes for metagenomic binning, comparative biology and taxonomic classification.</title>
        <authorList>
            <person name="Goeker M."/>
        </authorList>
    </citation>
    <scope>NUCLEOTIDE SEQUENCE [LARGE SCALE GENOMIC DNA]</scope>
    <source>
        <strain evidence="3 4">DSM 27026</strain>
    </source>
</reference>
<dbReference type="AlphaFoldDB" id="A0A840VJN8"/>
<dbReference type="EMBL" id="JACHFJ010000006">
    <property type="protein sequence ID" value="MBB5373385.1"/>
    <property type="molecule type" value="Genomic_DNA"/>
</dbReference>
<proteinExistence type="predicted"/>
<dbReference type="RefSeq" id="WP_183266393.1">
    <property type="nucleotide sequence ID" value="NZ_JACHFJ010000006.1"/>
</dbReference>
<dbReference type="Proteomes" id="UP000553706">
    <property type="component" value="Unassembled WGS sequence"/>
</dbReference>
<dbReference type="Gene3D" id="3.40.50.150">
    <property type="entry name" value="Vaccinia Virus protein VP39"/>
    <property type="match status" value="1"/>
</dbReference>
<dbReference type="PANTHER" id="PTHR43861">
    <property type="entry name" value="TRANS-ACONITATE 2-METHYLTRANSFERASE-RELATED"/>
    <property type="match status" value="1"/>
</dbReference>
<evidence type="ECO:0000313" key="3">
    <source>
        <dbReference type="EMBL" id="MBB5373385.1"/>
    </source>
</evidence>
<sequence length="210" mass="22960">MTQQDRGEFWENRFAATKSYVFGEAPNAFLVSQAHRIKPGAKVLAVADGEGRNGAFLASLGAAVHATEISPTAIAKAKRLAEARKVMLTWEQADVTSWNWPKAIYDVVVAIFVQFITPAERPAFFTHLKGALKPGGVLLLQGYRPEQRVYNTGGPPEVEQLYTEAQLREAFADMEIVELRAHDSVIEEGAAHAGMSALIDLVAIRPETAK</sequence>
<gene>
    <name evidence="3" type="ORF">HNP71_001645</name>
</gene>